<comment type="caution">
    <text evidence="2">The sequence shown here is derived from an EMBL/GenBank/DDBJ whole genome shotgun (WGS) entry which is preliminary data.</text>
</comment>
<protein>
    <submittedName>
        <fullName evidence="2">Uncharacterized protein</fullName>
    </submittedName>
</protein>
<reference evidence="2" key="1">
    <citation type="submission" date="2020-05" db="EMBL/GenBank/DDBJ databases">
        <title>WGS assembly of Panicum virgatum.</title>
        <authorList>
            <person name="Lovell J.T."/>
            <person name="Jenkins J."/>
            <person name="Shu S."/>
            <person name="Juenger T.E."/>
            <person name="Schmutz J."/>
        </authorList>
    </citation>
    <scope>NUCLEOTIDE SEQUENCE</scope>
    <source>
        <strain evidence="2">AP13</strain>
    </source>
</reference>
<proteinExistence type="predicted"/>
<accession>A0A8T0X0G4</accession>
<evidence type="ECO:0000313" key="2">
    <source>
        <dbReference type="EMBL" id="KAG2650834.1"/>
    </source>
</evidence>
<evidence type="ECO:0000313" key="3">
    <source>
        <dbReference type="Proteomes" id="UP000823388"/>
    </source>
</evidence>
<organism evidence="2 3">
    <name type="scientific">Panicum virgatum</name>
    <name type="common">Blackwell switchgrass</name>
    <dbReference type="NCBI Taxonomy" id="38727"/>
    <lineage>
        <taxon>Eukaryota</taxon>
        <taxon>Viridiplantae</taxon>
        <taxon>Streptophyta</taxon>
        <taxon>Embryophyta</taxon>
        <taxon>Tracheophyta</taxon>
        <taxon>Spermatophyta</taxon>
        <taxon>Magnoliopsida</taxon>
        <taxon>Liliopsida</taxon>
        <taxon>Poales</taxon>
        <taxon>Poaceae</taxon>
        <taxon>PACMAD clade</taxon>
        <taxon>Panicoideae</taxon>
        <taxon>Panicodae</taxon>
        <taxon>Paniceae</taxon>
        <taxon>Panicinae</taxon>
        <taxon>Panicum</taxon>
        <taxon>Panicum sect. Hiantes</taxon>
    </lineage>
</organism>
<dbReference type="EMBL" id="CM029038">
    <property type="protein sequence ID" value="KAG2650834.1"/>
    <property type="molecule type" value="Genomic_DNA"/>
</dbReference>
<sequence>MESLEEFGGSEHRRRGFRAPKRPCGVAATTAVVHGQTPALQFILVLRGELGNWSVGDVVSHGLPTEDALLHLGSRSGLMTLAAYA</sequence>
<keyword evidence="3" id="KW-1185">Reference proteome</keyword>
<evidence type="ECO:0000256" key="1">
    <source>
        <dbReference type="SAM" id="MobiDB-lite"/>
    </source>
</evidence>
<dbReference type="Proteomes" id="UP000823388">
    <property type="component" value="Chromosome 1N"/>
</dbReference>
<name>A0A8T0X0G4_PANVG</name>
<dbReference type="AlphaFoldDB" id="A0A8T0X0G4"/>
<feature type="region of interest" description="Disordered" evidence="1">
    <location>
        <begin position="1"/>
        <end position="20"/>
    </location>
</feature>
<gene>
    <name evidence="2" type="ORF">PVAP13_1NG399000</name>
</gene>